<gene>
    <name evidence="1" type="ORF">LCGC14_0357280</name>
</gene>
<protein>
    <submittedName>
        <fullName evidence="1">Uncharacterized protein</fullName>
    </submittedName>
</protein>
<accession>A0A0F9TEQ6</accession>
<sequence length="78" mass="9141">MRLWTKYGFFDVVRNNRPGAKPYGLIVGAYQRELLQKLKDQLNLTGEIHKVTDREYSFVIETTNIDWCAIFSKMVAEL</sequence>
<dbReference type="AlphaFoldDB" id="A0A0F9TEQ6"/>
<dbReference type="EMBL" id="LAZR01000274">
    <property type="protein sequence ID" value="KKN77754.1"/>
    <property type="molecule type" value="Genomic_DNA"/>
</dbReference>
<evidence type="ECO:0000313" key="1">
    <source>
        <dbReference type="EMBL" id="KKN77754.1"/>
    </source>
</evidence>
<name>A0A0F9TEQ6_9ZZZZ</name>
<organism evidence="1">
    <name type="scientific">marine sediment metagenome</name>
    <dbReference type="NCBI Taxonomy" id="412755"/>
    <lineage>
        <taxon>unclassified sequences</taxon>
        <taxon>metagenomes</taxon>
        <taxon>ecological metagenomes</taxon>
    </lineage>
</organism>
<proteinExistence type="predicted"/>
<comment type="caution">
    <text evidence="1">The sequence shown here is derived from an EMBL/GenBank/DDBJ whole genome shotgun (WGS) entry which is preliminary data.</text>
</comment>
<reference evidence="1" key="1">
    <citation type="journal article" date="2015" name="Nature">
        <title>Complex archaea that bridge the gap between prokaryotes and eukaryotes.</title>
        <authorList>
            <person name="Spang A."/>
            <person name="Saw J.H."/>
            <person name="Jorgensen S.L."/>
            <person name="Zaremba-Niedzwiedzka K."/>
            <person name="Martijn J."/>
            <person name="Lind A.E."/>
            <person name="van Eijk R."/>
            <person name="Schleper C."/>
            <person name="Guy L."/>
            <person name="Ettema T.J."/>
        </authorList>
    </citation>
    <scope>NUCLEOTIDE SEQUENCE</scope>
</reference>